<dbReference type="PROSITE" id="PS00191">
    <property type="entry name" value="CYTOCHROME_B5_1"/>
    <property type="match status" value="1"/>
</dbReference>
<dbReference type="Pfam" id="PF00173">
    <property type="entry name" value="Cyt-b5"/>
    <property type="match status" value="1"/>
</dbReference>
<accession>A0AAD1Y7A5</accession>
<feature type="domain" description="Cytochrome b5 heme-binding" evidence="7">
    <location>
        <begin position="326"/>
        <end position="412"/>
    </location>
</feature>
<dbReference type="AlphaFoldDB" id="A0AAD1Y7A5"/>
<dbReference type="PANTHER" id="PTHR15422">
    <property type="entry name" value="OS05G0565100 PROTEIN"/>
    <property type="match status" value="1"/>
</dbReference>
<keyword evidence="6" id="KW-0812">Transmembrane</keyword>
<feature type="transmembrane region" description="Helical" evidence="6">
    <location>
        <begin position="259"/>
        <end position="278"/>
    </location>
</feature>
<evidence type="ECO:0000256" key="3">
    <source>
        <dbReference type="ARBA" id="ARBA00022617"/>
    </source>
</evidence>
<dbReference type="PROSITE" id="PS50255">
    <property type="entry name" value="CYTOCHROME_B5_2"/>
    <property type="match status" value="1"/>
</dbReference>
<dbReference type="Gene3D" id="1.20.120.1770">
    <property type="match status" value="1"/>
</dbReference>
<dbReference type="EMBL" id="CAMPGE010028583">
    <property type="protein sequence ID" value="CAI2386100.1"/>
    <property type="molecule type" value="Genomic_DNA"/>
</dbReference>
<dbReference type="PANTHER" id="PTHR15422:SF24">
    <property type="entry name" value="DOMON RELATED DOMAIN-CONTAINING PROTEIN"/>
    <property type="match status" value="1"/>
</dbReference>
<evidence type="ECO:0000256" key="5">
    <source>
        <dbReference type="ARBA" id="ARBA00023004"/>
    </source>
</evidence>
<dbReference type="CDD" id="cd08760">
    <property type="entry name" value="Cyt_b561_FRRS1_like"/>
    <property type="match status" value="1"/>
</dbReference>
<comment type="caution">
    <text evidence="8">The sequence shown here is derived from an EMBL/GenBank/DDBJ whole genome shotgun (WGS) entry which is preliminary data.</text>
</comment>
<keyword evidence="4" id="KW-0479">Metal-binding</keyword>
<feature type="transmembrane region" description="Helical" evidence="6">
    <location>
        <begin position="184"/>
        <end position="206"/>
    </location>
</feature>
<dbReference type="GO" id="GO:0016020">
    <property type="term" value="C:membrane"/>
    <property type="evidence" value="ECO:0007669"/>
    <property type="project" value="UniProtKB-SubCell"/>
</dbReference>
<evidence type="ECO:0000313" key="9">
    <source>
        <dbReference type="Proteomes" id="UP001295684"/>
    </source>
</evidence>
<dbReference type="SUPFAM" id="SSF55856">
    <property type="entry name" value="Cytochrome b5-like heme/steroid binding domain"/>
    <property type="match status" value="1"/>
</dbReference>
<evidence type="ECO:0000313" key="8">
    <source>
        <dbReference type="EMBL" id="CAI2386100.1"/>
    </source>
</evidence>
<dbReference type="InterPro" id="IPR001199">
    <property type="entry name" value="Cyt_B5-like_heme/steroid-bd"/>
</dbReference>
<comment type="subcellular location">
    <subcellularLocation>
        <location evidence="2">Membrane</location>
        <topology evidence="2">Multi-pass membrane protein</topology>
    </subcellularLocation>
</comment>
<dbReference type="Gene3D" id="3.10.120.10">
    <property type="entry name" value="Cytochrome b5-like heme/steroid binding domain"/>
    <property type="match status" value="1"/>
</dbReference>
<keyword evidence="5" id="KW-0408">Iron</keyword>
<sequence length="745" mass="85054">MIDKTKKNFIFKVNLLYGYYLGIGFGKNMTNVPILVINDEEADKKTIPVLMDTYSKKYGYPQANQENIYQMVRAEAMETGWDLTIQRPIALEREGRDESIPLDELINMIYAFKESYGKHTRQDRGFFTMGINSRTRIAEFDSTIDANDIYYKVHGILFYISWSIMSFALIVSGRYMKHLYNFRMLIHASVGFLLAANTLILVLLSLMKFTVKGDDYVAHKPIGITVMVASVVQCFGGISLKKSLTSLNWNSKFTKNAKIGHQVFGLSLVFLSNFQVTTGLYKYQSPVRDLIYIHFGVFILMILVIEISFRLRFKYMKKGFIVHKEIRTYSIEEFRSLIKSGKKLALFNDYILDLKSFVSEHPGGSFVLKESIGKDVGKYFYGVSSMENGVAPYEHSRYAGRIIEKLVIGQLENKYKGEDTLRTSLNESKSLHSDNQSRLVTEVEENSHTYTIKKKTWITSNVSRISFHSIDASVSRIYPGLEMCGKSYSITSLKNHVTRYYTICNCMGSLIYDEYIRSLDAAIESRSYQRKFSTISDFNTKETDTLELVLKNYPMSTKGISPQVFNATYQEQFYLQGPMGAGFDYTEENLQGTNVVFCGGTGILPFMDLFAYLGRRLVASHCSDYSMFADETISSKESQARFIIYAYFQTRQDCIGIEMVEKIEKLYQKYNKGEFFKLNLILTSEGGQKLDNDDIIELLQDYSMVGGGLNKLLVCGPPTMNNLFQKLTGKIIEKVGLDQCAVDIL</sequence>
<gene>
    <name evidence="8" type="ORF">ECRASSUSDP1_LOCUS27702</name>
</gene>
<evidence type="ECO:0000256" key="1">
    <source>
        <dbReference type="ARBA" id="ARBA00001970"/>
    </source>
</evidence>
<feature type="transmembrane region" description="Helical" evidence="6">
    <location>
        <begin position="218"/>
        <end position="238"/>
    </location>
</feature>
<dbReference type="InterPro" id="IPR018506">
    <property type="entry name" value="Cyt_B5_heme-BS"/>
</dbReference>
<name>A0AAD1Y7A5_EUPCR</name>
<evidence type="ECO:0000256" key="4">
    <source>
        <dbReference type="ARBA" id="ARBA00022723"/>
    </source>
</evidence>
<dbReference type="SMART" id="SM01117">
    <property type="entry name" value="Cyt-b5"/>
    <property type="match status" value="1"/>
</dbReference>
<dbReference type="InterPro" id="IPR036400">
    <property type="entry name" value="Cyt_B5-like_heme/steroid_sf"/>
</dbReference>
<keyword evidence="9" id="KW-1185">Reference proteome</keyword>
<evidence type="ECO:0000256" key="6">
    <source>
        <dbReference type="SAM" id="Phobius"/>
    </source>
</evidence>
<comment type="cofactor">
    <cofactor evidence="1">
        <name>heme b</name>
        <dbReference type="ChEBI" id="CHEBI:60344"/>
    </cofactor>
</comment>
<keyword evidence="6" id="KW-1133">Transmembrane helix</keyword>
<keyword evidence="6" id="KW-0472">Membrane</keyword>
<evidence type="ECO:0000256" key="2">
    <source>
        <dbReference type="ARBA" id="ARBA00004141"/>
    </source>
</evidence>
<evidence type="ECO:0000259" key="7">
    <source>
        <dbReference type="PROSITE" id="PS50255"/>
    </source>
</evidence>
<dbReference type="GO" id="GO:0140575">
    <property type="term" value="F:transmembrane monodehydroascorbate reductase activity"/>
    <property type="evidence" value="ECO:0007669"/>
    <property type="project" value="InterPro"/>
</dbReference>
<reference evidence="8" key="1">
    <citation type="submission" date="2023-07" db="EMBL/GenBank/DDBJ databases">
        <authorList>
            <consortium name="AG Swart"/>
            <person name="Singh M."/>
            <person name="Singh A."/>
            <person name="Seah K."/>
            <person name="Emmerich C."/>
        </authorList>
    </citation>
    <scope>NUCLEOTIDE SEQUENCE</scope>
    <source>
        <strain evidence="8">DP1</strain>
    </source>
</reference>
<feature type="transmembrane region" description="Helical" evidence="6">
    <location>
        <begin position="149"/>
        <end position="172"/>
    </location>
</feature>
<dbReference type="InterPro" id="IPR039261">
    <property type="entry name" value="FNR_nucleotide-bd"/>
</dbReference>
<dbReference type="GO" id="GO:0020037">
    <property type="term" value="F:heme binding"/>
    <property type="evidence" value="ECO:0007669"/>
    <property type="project" value="InterPro"/>
</dbReference>
<keyword evidence="3" id="KW-0349">Heme</keyword>
<dbReference type="SUPFAM" id="SSF52343">
    <property type="entry name" value="Ferredoxin reductase-like, C-terminal NADP-linked domain"/>
    <property type="match status" value="1"/>
</dbReference>
<protein>
    <recommendedName>
        <fullName evidence="7">Cytochrome b5 heme-binding domain-containing protein</fullName>
    </recommendedName>
</protein>
<feature type="transmembrane region" description="Helical" evidence="6">
    <location>
        <begin position="290"/>
        <end position="309"/>
    </location>
</feature>
<organism evidence="8 9">
    <name type="scientific">Euplotes crassus</name>
    <dbReference type="NCBI Taxonomy" id="5936"/>
    <lineage>
        <taxon>Eukaryota</taxon>
        <taxon>Sar</taxon>
        <taxon>Alveolata</taxon>
        <taxon>Ciliophora</taxon>
        <taxon>Intramacronucleata</taxon>
        <taxon>Spirotrichea</taxon>
        <taxon>Hypotrichia</taxon>
        <taxon>Euplotida</taxon>
        <taxon>Euplotidae</taxon>
        <taxon>Moneuplotes</taxon>
    </lineage>
</organism>
<proteinExistence type="predicted"/>
<dbReference type="Proteomes" id="UP001295684">
    <property type="component" value="Unassembled WGS sequence"/>
</dbReference>
<dbReference type="InterPro" id="IPR045150">
    <property type="entry name" value="CYB561D1/2"/>
</dbReference>
<dbReference type="GO" id="GO:0046872">
    <property type="term" value="F:metal ion binding"/>
    <property type="evidence" value="ECO:0007669"/>
    <property type="project" value="UniProtKB-KW"/>
</dbReference>
<dbReference type="Gene3D" id="3.40.50.80">
    <property type="entry name" value="Nucleotide-binding domain of ferredoxin-NADP reductase (FNR) module"/>
    <property type="match status" value="1"/>
</dbReference>